<evidence type="ECO:0000313" key="3">
    <source>
        <dbReference type="Proteomes" id="UP000028058"/>
    </source>
</evidence>
<gene>
    <name evidence="2" type="ORF">SFRA_012665</name>
</gene>
<keyword evidence="3" id="KW-1185">Reference proteome</keyword>
<feature type="compositionally biased region" description="Gly residues" evidence="1">
    <location>
        <begin position="1"/>
        <end position="21"/>
    </location>
</feature>
<evidence type="ECO:0000256" key="1">
    <source>
        <dbReference type="SAM" id="MobiDB-lite"/>
    </source>
</evidence>
<protein>
    <submittedName>
        <fullName evidence="2">Uncharacterized protein</fullName>
    </submittedName>
</protein>
<organism evidence="2 3">
    <name type="scientific">Streptomyces xinghaiensis</name>
    <dbReference type="NCBI Taxonomy" id="1038928"/>
    <lineage>
        <taxon>Bacteria</taxon>
        <taxon>Bacillati</taxon>
        <taxon>Actinomycetota</taxon>
        <taxon>Actinomycetes</taxon>
        <taxon>Kitasatosporales</taxon>
        <taxon>Streptomycetaceae</taxon>
        <taxon>Streptomyces</taxon>
    </lineage>
</organism>
<sequence length="62" mass="5658">MPGAGAGAGGRGDGAGAGGTVPAGLRAPAGAPFTPSRPVASASSAGRVRRRPPGAVPGADRP</sequence>
<dbReference type="EMBL" id="JNAD02000005">
    <property type="protein sequence ID" value="RKM95877.1"/>
    <property type="molecule type" value="Genomic_DNA"/>
</dbReference>
<feature type="compositionally biased region" description="Low complexity" evidence="1">
    <location>
        <begin position="36"/>
        <end position="46"/>
    </location>
</feature>
<dbReference type="AlphaFoldDB" id="A0A420V3U4"/>
<accession>A0A420V3U4</accession>
<evidence type="ECO:0000313" key="2">
    <source>
        <dbReference type="EMBL" id="RKM95877.1"/>
    </source>
</evidence>
<dbReference type="Proteomes" id="UP000028058">
    <property type="component" value="Unassembled WGS sequence"/>
</dbReference>
<comment type="caution">
    <text evidence="2">The sequence shown here is derived from an EMBL/GenBank/DDBJ whole genome shotgun (WGS) entry which is preliminary data.</text>
</comment>
<proteinExistence type="predicted"/>
<feature type="region of interest" description="Disordered" evidence="1">
    <location>
        <begin position="1"/>
        <end position="62"/>
    </location>
</feature>
<reference evidence="2 3" key="1">
    <citation type="journal article" date="2014" name="Genome Announc.">
        <title>Draft Genome Sequence of Streptomyces fradiae ATCC 19609, a Strain Highly Sensitive to Antibiotics.</title>
        <authorList>
            <person name="Bekker O.B."/>
            <person name="Klimina K.M."/>
            <person name="Vatlin A.A."/>
            <person name="Zakharevich N.V."/>
            <person name="Kasianov A.S."/>
            <person name="Danilenko V.N."/>
        </authorList>
    </citation>
    <scope>NUCLEOTIDE SEQUENCE [LARGE SCALE GENOMIC DNA]</scope>
    <source>
        <strain evidence="2 3">ATCC 19609</strain>
    </source>
</reference>
<name>A0A420V3U4_9ACTN</name>